<dbReference type="EMBL" id="JAGQFT020000010">
    <property type="protein sequence ID" value="MBS7458432.1"/>
    <property type="molecule type" value="Genomic_DNA"/>
</dbReference>
<dbReference type="InterPro" id="IPR036192">
    <property type="entry name" value="Cell_div_ZapA-like_sf"/>
</dbReference>
<comment type="subunit">
    <text evidence="10">Homodimer. Interacts with FtsZ.</text>
</comment>
<dbReference type="Gene3D" id="1.20.5.50">
    <property type="match status" value="1"/>
</dbReference>
<accession>A0A8J7VX70</accession>
<evidence type="ECO:0000256" key="8">
    <source>
        <dbReference type="ARBA" id="ARBA00023306"/>
    </source>
</evidence>
<keyword evidence="6" id="KW-0175">Coiled coil</keyword>
<dbReference type="PANTHER" id="PTHR34981">
    <property type="entry name" value="CELL DIVISION PROTEIN ZAPA"/>
    <property type="match status" value="1"/>
</dbReference>
<keyword evidence="8" id="KW-0131">Cell cycle</keyword>
<sequence length="96" mass="10746">MSEPVKIRILDREFLIGCAEDEREGLLAAARMLDGRMREIRSGNRMATVDRIAVIAALNLAHELVQLQDADRARGQQIQRLVDDVDAALQRVLPTP</sequence>
<dbReference type="GO" id="GO:0043093">
    <property type="term" value="P:FtsZ-dependent cytokinesis"/>
    <property type="evidence" value="ECO:0007669"/>
    <property type="project" value="TreeGrafter"/>
</dbReference>
<evidence type="ECO:0000256" key="11">
    <source>
        <dbReference type="ARBA" id="ARBA00033158"/>
    </source>
</evidence>
<dbReference type="GO" id="GO:0000917">
    <property type="term" value="P:division septum assembly"/>
    <property type="evidence" value="ECO:0007669"/>
    <property type="project" value="UniProtKB-KW"/>
</dbReference>
<dbReference type="Gene3D" id="3.30.160.880">
    <property type="entry name" value="Cell division protein ZapA protomer, N-terminal domain"/>
    <property type="match status" value="1"/>
</dbReference>
<evidence type="ECO:0000313" key="13">
    <source>
        <dbReference type="EMBL" id="MBS7458432.1"/>
    </source>
</evidence>
<keyword evidence="14" id="KW-1185">Reference proteome</keyword>
<dbReference type="InterPro" id="IPR042233">
    <property type="entry name" value="Cell_div_ZapA_N"/>
</dbReference>
<dbReference type="EMBL" id="JAGQFT010000198">
    <property type="protein sequence ID" value="MBR0563906.1"/>
    <property type="molecule type" value="Genomic_DNA"/>
</dbReference>
<dbReference type="GO" id="GO:0005829">
    <property type="term" value="C:cytosol"/>
    <property type="evidence" value="ECO:0007669"/>
    <property type="project" value="TreeGrafter"/>
</dbReference>
<comment type="similarity">
    <text evidence="2">Belongs to the ZapA family. Type 1 subfamily.</text>
</comment>
<dbReference type="GO" id="GO:0000921">
    <property type="term" value="P:septin ring assembly"/>
    <property type="evidence" value="ECO:0007669"/>
    <property type="project" value="TreeGrafter"/>
</dbReference>
<comment type="subcellular location">
    <subcellularLocation>
        <location evidence="1">Cytoplasm</location>
    </subcellularLocation>
</comment>
<dbReference type="InterPro" id="IPR007838">
    <property type="entry name" value="Cell_div_ZapA-like"/>
</dbReference>
<evidence type="ECO:0000256" key="5">
    <source>
        <dbReference type="ARBA" id="ARBA00022618"/>
    </source>
</evidence>
<evidence type="ECO:0000256" key="7">
    <source>
        <dbReference type="ARBA" id="ARBA00023210"/>
    </source>
</evidence>
<dbReference type="AlphaFoldDB" id="A0A8J7VX70"/>
<evidence type="ECO:0000256" key="3">
    <source>
        <dbReference type="ARBA" id="ARBA00015195"/>
    </source>
</evidence>
<keyword evidence="4" id="KW-0963">Cytoplasm</keyword>
<reference evidence="13 14" key="1">
    <citation type="journal article" date="2021" name="Microbiol. Resour. Announc.">
        <title>Draft Genome Sequence of Coralloluteibacterium stylophorae LMG 29479T.</title>
        <authorList>
            <person name="Karlyshev A.V."/>
            <person name="Kudryashova E.B."/>
            <person name="Ariskina E.V."/>
            <person name="Conroy A.P."/>
            <person name="Abidueva E.Y."/>
        </authorList>
    </citation>
    <scope>NUCLEOTIDE SEQUENCE [LARGE SCALE GENOMIC DNA]</scope>
    <source>
        <strain evidence="13 14">LMG 29479</strain>
    </source>
</reference>
<keyword evidence="7" id="KW-0717">Septation</keyword>
<name>A0A8J7VX70_9GAMM</name>
<dbReference type="GO" id="GO:0032153">
    <property type="term" value="C:cell division site"/>
    <property type="evidence" value="ECO:0007669"/>
    <property type="project" value="TreeGrafter"/>
</dbReference>
<evidence type="ECO:0000256" key="10">
    <source>
        <dbReference type="ARBA" id="ARBA00026068"/>
    </source>
</evidence>
<evidence type="ECO:0000256" key="6">
    <source>
        <dbReference type="ARBA" id="ARBA00023054"/>
    </source>
</evidence>
<evidence type="ECO:0000256" key="2">
    <source>
        <dbReference type="ARBA" id="ARBA00010074"/>
    </source>
</evidence>
<protein>
    <recommendedName>
        <fullName evidence="3">Cell division protein ZapA</fullName>
    </recommendedName>
    <alternativeName>
        <fullName evidence="11">Z ring-associated protein ZapA</fullName>
    </alternativeName>
</protein>
<dbReference type="SUPFAM" id="SSF102829">
    <property type="entry name" value="Cell division protein ZapA-like"/>
    <property type="match status" value="1"/>
</dbReference>
<evidence type="ECO:0000313" key="12">
    <source>
        <dbReference type="EMBL" id="MBR0563906.1"/>
    </source>
</evidence>
<dbReference type="Pfam" id="PF05164">
    <property type="entry name" value="ZapA"/>
    <property type="match status" value="1"/>
</dbReference>
<evidence type="ECO:0000256" key="1">
    <source>
        <dbReference type="ARBA" id="ARBA00004496"/>
    </source>
</evidence>
<evidence type="ECO:0000256" key="4">
    <source>
        <dbReference type="ARBA" id="ARBA00022490"/>
    </source>
</evidence>
<comment type="function">
    <text evidence="9">Activator of cell division through the inhibition of FtsZ GTPase activity, therefore promoting FtsZ assembly into bundles of protofilaments necessary for the formation of the division Z ring. It is recruited early at mid-cell but it is not essential for cell division.</text>
</comment>
<evidence type="ECO:0000313" key="14">
    <source>
        <dbReference type="Proteomes" id="UP000675747"/>
    </source>
</evidence>
<dbReference type="PANTHER" id="PTHR34981:SF1">
    <property type="entry name" value="CELL DIVISION PROTEIN ZAPA"/>
    <property type="match status" value="1"/>
</dbReference>
<proteinExistence type="inferred from homology"/>
<keyword evidence="5 12" id="KW-0132">Cell division</keyword>
<dbReference type="GO" id="GO:0030428">
    <property type="term" value="C:cell septum"/>
    <property type="evidence" value="ECO:0007669"/>
    <property type="project" value="TreeGrafter"/>
</dbReference>
<dbReference type="RefSeq" id="WP_211927793.1">
    <property type="nucleotide sequence ID" value="NZ_JAGQFT020000010.1"/>
</dbReference>
<reference evidence="12" key="2">
    <citation type="submission" date="2021-04" db="EMBL/GenBank/DDBJ databases">
        <authorList>
            <person name="Karlyshev A.V."/>
        </authorList>
    </citation>
    <scope>NUCLEOTIDE SEQUENCE</scope>
    <source>
        <strain evidence="12">LMG 29479</strain>
    </source>
</reference>
<dbReference type="Proteomes" id="UP000675747">
    <property type="component" value="Unassembled WGS sequence"/>
</dbReference>
<evidence type="ECO:0000256" key="9">
    <source>
        <dbReference type="ARBA" id="ARBA00024910"/>
    </source>
</evidence>
<organism evidence="12">
    <name type="scientific">Coralloluteibacterium stylophorae</name>
    <dbReference type="NCBI Taxonomy" id="1776034"/>
    <lineage>
        <taxon>Bacteria</taxon>
        <taxon>Pseudomonadati</taxon>
        <taxon>Pseudomonadota</taxon>
        <taxon>Gammaproteobacteria</taxon>
        <taxon>Lysobacterales</taxon>
        <taxon>Lysobacteraceae</taxon>
        <taxon>Coralloluteibacterium</taxon>
    </lineage>
</organism>
<gene>
    <name evidence="13" type="ORF">KB893_014930</name>
    <name evidence="12" type="ORF">KB893_15510</name>
</gene>
<comment type="caution">
    <text evidence="12">The sequence shown here is derived from an EMBL/GenBank/DDBJ whole genome shotgun (WGS) entry which is preliminary data.</text>
</comment>